<accession>A0A7W5E2D3</accession>
<dbReference type="RefSeq" id="WP_246420350.1">
    <property type="nucleotide sequence ID" value="NZ_JACHXU010000016.1"/>
</dbReference>
<feature type="domain" description="N-acetyltransferase" evidence="1">
    <location>
        <begin position="1"/>
        <end position="143"/>
    </location>
</feature>
<dbReference type="InterPro" id="IPR000182">
    <property type="entry name" value="GNAT_dom"/>
</dbReference>
<comment type="caution">
    <text evidence="2">The sequence shown here is derived from an EMBL/GenBank/DDBJ whole genome shotgun (WGS) entry which is preliminary data.</text>
</comment>
<dbReference type="SUPFAM" id="SSF55729">
    <property type="entry name" value="Acyl-CoA N-acyltransferases (Nat)"/>
    <property type="match status" value="1"/>
</dbReference>
<dbReference type="EMBL" id="JACHXU010000016">
    <property type="protein sequence ID" value="MBB3208474.1"/>
    <property type="molecule type" value="Genomic_DNA"/>
</dbReference>
<dbReference type="Proteomes" id="UP000536179">
    <property type="component" value="Unassembled WGS sequence"/>
</dbReference>
<sequence length="144" mass="16322">MSQKVEIEFAASPSSEVLDALSKGLTDHSLGHVEKPGFSSVAWFHRDPEGNIDAGINGFLNWNWANVYNFWVAEPLRGQGVGKQLLSAFEEHAIAHGCDHIHLDTFTFQAPDLYEAWGYEQFATLENYPEGHARHFYRKKLCRT</sequence>
<evidence type="ECO:0000313" key="2">
    <source>
        <dbReference type="EMBL" id="MBB3208474.1"/>
    </source>
</evidence>
<evidence type="ECO:0000313" key="3">
    <source>
        <dbReference type="Proteomes" id="UP000536179"/>
    </source>
</evidence>
<dbReference type="InterPro" id="IPR016181">
    <property type="entry name" value="Acyl_CoA_acyltransferase"/>
</dbReference>
<keyword evidence="2" id="KW-0808">Transferase</keyword>
<organism evidence="2 3">
    <name type="scientific">Aporhodopirellula rubra</name>
    <dbReference type="NCBI Taxonomy" id="980271"/>
    <lineage>
        <taxon>Bacteria</taxon>
        <taxon>Pseudomonadati</taxon>
        <taxon>Planctomycetota</taxon>
        <taxon>Planctomycetia</taxon>
        <taxon>Pirellulales</taxon>
        <taxon>Pirellulaceae</taxon>
        <taxon>Aporhodopirellula</taxon>
    </lineage>
</organism>
<reference evidence="2 3" key="1">
    <citation type="submission" date="2020-08" db="EMBL/GenBank/DDBJ databases">
        <title>Genomic Encyclopedia of Type Strains, Phase III (KMG-III): the genomes of soil and plant-associated and newly described type strains.</title>
        <authorList>
            <person name="Whitman W."/>
        </authorList>
    </citation>
    <scope>NUCLEOTIDE SEQUENCE [LARGE SCALE GENOMIC DNA]</scope>
    <source>
        <strain evidence="2 3">CECT 8075</strain>
    </source>
</reference>
<name>A0A7W5E2D3_9BACT</name>
<dbReference type="Gene3D" id="3.40.630.30">
    <property type="match status" value="1"/>
</dbReference>
<dbReference type="CDD" id="cd04301">
    <property type="entry name" value="NAT_SF"/>
    <property type="match status" value="1"/>
</dbReference>
<evidence type="ECO:0000259" key="1">
    <source>
        <dbReference type="PROSITE" id="PS51186"/>
    </source>
</evidence>
<protein>
    <submittedName>
        <fullName evidence="2">GNAT superfamily N-acetyltransferase</fullName>
    </submittedName>
</protein>
<dbReference type="Pfam" id="PF00583">
    <property type="entry name" value="Acetyltransf_1"/>
    <property type="match status" value="1"/>
</dbReference>
<keyword evidence="3" id="KW-1185">Reference proteome</keyword>
<proteinExistence type="predicted"/>
<gene>
    <name evidence="2" type="ORF">FHS27_004303</name>
</gene>
<dbReference type="PROSITE" id="PS51186">
    <property type="entry name" value="GNAT"/>
    <property type="match status" value="1"/>
</dbReference>
<dbReference type="AlphaFoldDB" id="A0A7W5E2D3"/>
<dbReference type="GO" id="GO:0016747">
    <property type="term" value="F:acyltransferase activity, transferring groups other than amino-acyl groups"/>
    <property type="evidence" value="ECO:0007669"/>
    <property type="project" value="InterPro"/>
</dbReference>